<name>A0A0F9E4P4_9ZZZZ</name>
<reference evidence="1" key="1">
    <citation type="journal article" date="2015" name="Nature">
        <title>Complex archaea that bridge the gap between prokaryotes and eukaryotes.</title>
        <authorList>
            <person name="Spang A."/>
            <person name="Saw J.H."/>
            <person name="Jorgensen S.L."/>
            <person name="Zaremba-Niedzwiedzka K."/>
            <person name="Martijn J."/>
            <person name="Lind A.E."/>
            <person name="van Eijk R."/>
            <person name="Schleper C."/>
            <person name="Guy L."/>
            <person name="Ettema T.J."/>
        </authorList>
    </citation>
    <scope>NUCLEOTIDE SEQUENCE</scope>
</reference>
<organism evidence="1">
    <name type="scientific">marine sediment metagenome</name>
    <dbReference type="NCBI Taxonomy" id="412755"/>
    <lineage>
        <taxon>unclassified sequences</taxon>
        <taxon>metagenomes</taxon>
        <taxon>ecological metagenomes</taxon>
    </lineage>
</organism>
<dbReference type="EMBL" id="LAZR01026363">
    <property type="protein sequence ID" value="KKL68989.1"/>
    <property type="molecule type" value="Genomic_DNA"/>
</dbReference>
<feature type="non-terminal residue" evidence="1">
    <location>
        <position position="1"/>
    </location>
</feature>
<protein>
    <submittedName>
        <fullName evidence="1">Uncharacterized protein</fullName>
    </submittedName>
</protein>
<gene>
    <name evidence="1" type="ORF">LCGC14_2119500</name>
</gene>
<accession>A0A0F9E4P4</accession>
<sequence length="56" mass="5910">AAEVICSGLGPSIPIERLTQARAESIVEIIQSADYSIDELLDDLGAQTEMSAALPH</sequence>
<evidence type="ECO:0000313" key="1">
    <source>
        <dbReference type="EMBL" id="KKL68989.1"/>
    </source>
</evidence>
<dbReference type="AlphaFoldDB" id="A0A0F9E4P4"/>
<proteinExistence type="predicted"/>
<comment type="caution">
    <text evidence="1">The sequence shown here is derived from an EMBL/GenBank/DDBJ whole genome shotgun (WGS) entry which is preliminary data.</text>
</comment>